<feature type="compositionally biased region" description="Polar residues" evidence="1">
    <location>
        <begin position="229"/>
        <end position="242"/>
    </location>
</feature>
<keyword evidence="5" id="KW-1185">Reference proteome</keyword>
<keyword evidence="3" id="KW-0732">Signal</keyword>
<evidence type="ECO:0000256" key="2">
    <source>
        <dbReference type="SAM" id="Phobius"/>
    </source>
</evidence>
<reference evidence="4" key="1">
    <citation type="journal article" date="2020" name="Stud. Mycol.">
        <title>101 Dothideomycetes genomes: a test case for predicting lifestyles and emergence of pathogens.</title>
        <authorList>
            <person name="Haridas S."/>
            <person name="Albert R."/>
            <person name="Binder M."/>
            <person name="Bloem J."/>
            <person name="Labutti K."/>
            <person name="Salamov A."/>
            <person name="Andreopoulos B."/>
            <person name="Baker S."/>
            <person name="Barry K."/>
            <person name="Bills G."/>
            <person name="Bluhm B."/>
            <person name="Cannon C."/>
            <person name="Castanera R."/>
            <person name="Culley D."/>
            <person name="Daum C."/>
            <person name="Ezra D."/>
            <person name="Gonzalez J."/>
            <person name="Henrissat B."/>
            <person name="Kuo A."/>
            <person name="Liang C."/>
            <person name="Lipzen A."/>
            <person name="Lutzoni F."/>
            <person name="Magnuson J."/>
            <person name="Mondo S."/>
            <person name="Nolan M."/>
            <person name="Ohm R."/>
            <person name="Pangilinan J."/>
            <person name="Park H.-J."/>
            <person name="Ramirez L."/>
            <person name="Alfaro M."/>
            <person name="Sun H."/>
            <person name="Tritt A."/>
            <person name="Yoshinaga Y."/>
            <person name="Zwiers L.-H."/>
            <person name="Turgeon B."/>
            <person name="Goodwin S."/>
            <person name="Spatafora J."/>
            <person name="Crous P."/>
            <person name="Grigoriev I."/>
        </authorList>
    </citation>
    <scope>NUCLEOTIDE SEQUENCE</scope>
    <source>
        <strain evidence="4">CBS 269.34</strain>
    </source>
</reference>
<sequence>MKVLSITAFVFTSVQALVNATNAIDPDECQNDDISTATRLEQPLTCSPRPSTSSVVVTVTSDITITTCLPKDHSTTRLTTNCSTICETAEGETQTTVVSLGAPTKSQSSVPTTAPVTTHTTIYTTHYSYLCPTGWTQSKYTITETCASETPVWPERTLGYMPPGFTRTVNVCESCPNGPITATVTVPCSSTEAADRIGSPNDQVYSTVSKEQTNVVHNDDDSDDGNAAPPTSTQGQPLQTSSISQNTTGIVLANAASRSITRLMLAFLTFALTAIWACLW</sequence>
<evidence type="ECO:0000313" key="4">
    <source>
        <dbReference type="EMBL" id="KAF2499225.1"/>
    </source>
</evidence>
<evidence type="ECO:0000256" key="3">
    <source>
        <dbReference type="SAM" id="SignalP"/>
    </source>
</evidence>
<feature type="region of interest" description="Disordered" evidence="1">
    <location>
        <begin position="215"/>
        <end position="242"/>
    </location>
</feature>
<name>A0A6A6R3B6_9PEZI</name>
<proteinExistence type="predicted"/>
<accession>A0A6A6R3B6</accession>
<dbReference type="OrthoDB" id="5101370at2759"/>
<keyword evidence="2" id="KW-1133">Transmembrane helix</keyword>
<organism evidence="4 5">
    <name type="scientific">Lophium mytilinum</name>
    <dbReference type="NCBI Taxonomy" id="390894"/>
    <lineage>
        <taxon>Eukaryota</taxon>
        <taxon>Fungi</taxon>
        <taxon>Dikarya</taxon>
        <taxon>Ascomycota</taxon>
        <taxon>Pezizomycotina</taxon>
        <taxon>Dothideomycetes</taxon>
        <taxon>Pleosporomycetidae</taxon>
        <taxon>Mytilinidiales</taxon>
        <taxon>Mytilinidiaceae</taxon>
        <taxon>Lophium</taxon>
    </lineage>
</organism>
<keyword evidence="2" id="KW-0472">Membrane</keyword>
<keyword evidence="2" id="KW-0812">Transmembrane</keyword>
<dbReference type="AlphaFoldDB" id="A0A6A6R3B6"/>
<evidence type="ECO:0000256" key="1">
    <source>
        <dbReference type="SAM" id="MobiDB-lite"/>
    </source>
</evidence>
<dbReference type="Proteomes" id="UP000799750">
    <property type="component" value="Unassembled WGS sequence"/>
</dbReference>
<feature type="chain" id="PRO_5025471186" evidence="3">
    <location>
        <begin position="17"/>
        <end position="280"/>
    </location>
</feature>
<gene>
    <name evidence="4" type="ORF">BU16DRAFT_578835</name>
</gene>
<feature type="transmembrane region" description="Helical" evidence="2">
    <location>
        <begin position="260"/>
        <end position="279"/>
    </location>
</feature>
<protein>
    <submittedName>
        <fullName evidence="4">Uncharacterized protein</fullName>
    </submittedName>
</protein>
<feature type="signal peptide" evidence="3">
    <location>
        <begin position="1"/>
        <end position="16"/>
    </location>
</feature>
<evidence type="ECO:0000313" key="5">
    <source>
        <dbReference type="Proteomes" id="UP000799750"/>
    </source>
</evidence>
<dbReference type="EMBL" id="MU004184">
    <property type="protein sequence ID" value="KAF2499225.1"/>
    <property type="molecule type" value="Genomic_DNA"/>
</dbReference>